<keyword evidence="6" id="KW-0805">Transcription regulation</keyword>
<evidence type="ECO:0000256" key="3">
    <source>
        <dbReference type="ARBA" id="ARBA00022737"/>
    </source>
</evidence>
<evidence type="ECO:0000256" key="1">
    <source>
        <dbReference type="ARBA" id="ARBA00004123"/>
    </source>
</evidence>
<keyword evidence="8" id="KW-0539">Nucleus</keyword>
<dbReference type="InterPro" id="IPR049808">
    <property type="entry name" value="CONSTANS-like_Bbox1"/>
</dbReference>
<evidence type="ECO:0000256" key="6">
    <source>
        <dbReference type="ARBA" id="ARBA00023015"/>
    </source>
</evidence>
<dbReference type="SMART" id="SM00336">
    <property type="entry name" value="BBOX"/>
    <property type="match status" value="2"/>
</dbReference>
<evidence type="ECO:0000256" key="5">
    <source>
        <dbReference type="ARBA" id="ARBA00022833"/>
    </source>
</evidence>
<feature type="region of interest" description="Disordered" evidence="10">
    <location>
        <begin position="106"/>
        <end position="129"/>
    </location>
</feature>
<dbReference type="Proteomes" id="UP000325081">
    <property type="component" value="Unassembled WGS sequence"/>
</dbReference>
<gene>
    <name evidence="12" type="ORF">STAS_19272</name>
</gene>
<accession>A0A5A7QB62</accession>
<dbReference type="PANTHER" id="PTHR31832">
    <property type="entry name" value="B-BOX ZINC FINGER PROTEIN 22"/>
    <property type="match status" value="1"/>
</dbReference>
<feature type="domain" description="B box-type" evidence="11">
    <location>
        <begin position="1"/>
        <end position="47"/>
    </location>
</feature>
<evidence type="ECO:0000256" key="4">
    <source>
        <dbReference type="ARBA" id="ARBA00022771"/>
    </source>
</evidence>
<dbReference type="PANTHER" id="PTHR31832:SF52">
    <property type="entry name" value="B-BOX ZINC FINGER PROTEIN 21"/>
    <property type="match status" value="1"/>
</dbReference>
<reference evidence="13" key="1">
    <citation type="journal article" date="2019" name="Curr. Biol.">
        <title>Genome Sequence of Striga asiatica Provides Insight into the Evolution of Plant Parasitism.</title>
        <authorList>
            <person name="Yoshida S."/>
            <person name="Kim S."/>
            <person name="Wafula E.K."/>
            <person name="Tanskanen J."/>
            <person name="Kim Y.M."/>
            <person name="Honaas L."/>
            <person name="Yang Z."/>
            <person name="Spallek T."/>
            <person name="Conn C.E."/>
            <person name="Ichihashi Y."/>
            <person name="Cheong K."/>
            <person name="Cui S."/>
            <person name="Der J.P."/>
            <person name="Gundlach H."/>
            <person name="Jiao Y."/>
            <person name="Hori C."/>
            <person name="Ishida J.K."/>
            <person name="Kasahara H."/>
            <person name="Kiba T."/>
            <person name="Kim M.S."/>
            <person name="Koo N."/>
            <person name="Laohavisit A."/>
            <person name="Lee Y.H."/>
            <person name="Lumba S."/>
            <person name="McCourt P."/>
            <person name="Mortimer J.C."/>
            <person name="Mutuku J.M."/>
            <person name="Nomura T."/>
            <person name="Sasaki-Sekimoto Y."/>
            <person name="Seto Y."/>
            <person name="Wang Y."/>
            <person name="Wakatake T."/>
            <person name="Sakakibara H."/>
            <person name="Demura T."/>
            <person name="Yamaguchi S."/>
            <person name="Yoneyama K."/>
            <person name="Manabe R.I."/>
            <person name="Nelson D.C."/>
            <person name="Schulman A.H."/>
            <person name="Timko M.P."/>
            <person name="dePamphilis C.W."/>
            <person name="Choi D."/>
            <person name="Shirasu K."/>
        </authorList>
    </citation>
    <scope>NUCLEOTIDE SEQUENCE [LARGE SCALE GENOMIC DNA]</scope>
    <source>
        <strain evidence="13">cv. UVA1</strain>
    </source>
</reference>
<dbReference type="AlphaFoldDB" id="A0A5A7QB62"/>
<keyword evidence="5" id="KW-0862">Zinc</keyword>
<dbReference type="CDD" id="cd19821">
    <property type="entry name" value="Bbox1_BBX-like"/>
    <property type="match status" value="2"/>
</dbReference>
<dbReference type="InterPro" id="IPR000315">
    <property type="entry name" value="Znf_B-box"/>
</dbReference>
<dbReference type="OrthoDB" id="153872at2759"/>
<organism evidence="12 13">
    <name type="scientific">Striga asiatica</name>
    <name type="common">Asiatic witchweed</name>
    <name type="synonym">Buchnera asiatica</name>
    <dbReference type="NCBI Taxonomy" id="4170"/>
    <lineage>
        <taxon>Eukaryota</taxon>
        <taxon>Viridiplantae</taxon>
        <taxon>Streptophyta</taxon>
        <taxon>Embryophyta</taxon>
        <taxon>Tracheophyta</taxon>
        <taxon>Spermatophyta</taxon>
        <taxon>Magnoliopsida</taxon>
        <taxon>eudicotyledons</taxon>
        <taxon>Gunneridae</taxon>
        <taxon>Pentapetalae</taxon>
        <taxon>asterids</taxon>
        <taxon>lamiids</taxon>
        <taxon>Lamiales</taxon>
        <taxon>Orobanchaceae</taxon>
        <taxon>Buchnereae</taxon>
        <taxon>Striga</taxon>
    </lineage>
</organism>
<feature type="domain" description="B box-type" evidence="11">
    <location>
        <begin position="50"/>
        <end position="97"/>
    </location>
</feature>
<sequence length="332" mass="36930">MKIQCDVCEKDEAVLFCVADEAALCAACDHRVHHANKLAGKHHRFSLHRPEASLCDICQDKTAFLFCQQDRALLCSECDIPIHKANELTQKHTRFLLTGIKLSPNPIPYSNQPPSSESTNSTNNKSSLVVPDVKNPENVKQVCSIAQACTPPKAKCTTAQSTPALAPEKFSNDNPLMGFDCSASSISEYVETLPGWHVEDLLHSYCPSPYGFPKNGGDEMLQQFWDEAEIQGNMSTFSTGKMGFVVPPFQQQTHNPSYQCMDQIDFGLPYGLTEQAKGFVTNYDNGNNNNNNNSNNSYIMIKPTRKRSEDNCFAVPQFNPHLSVSERSTSFY</sequence>
<dbReference type="EMBL" id="BKCP01006360">
    <property type="protein sequence ID" value="GER42489.1"/>
    <property type="molecule type" value="Genomic_DNA"/>
</dbReference>
<keyword evidence="3" id="KW-0677">Repeat</keyword>
<evidence type="ECO:0000313" key="12">
    <source>
        <dbReference type="EMBL" id="GER42489.1"/>
    </source>
</evidence>
<dbReference type="GO" id="GO:0005634">
    <property type="term" value="C:nucleus"/>
    <property type="evidence" value="ECO:0007669"/>
    <property type="project" value="UniProtKB-SubCell"/>
</dbReference>
<protein>
    <submittedName>
        <fullName evidence="12">B-box zinc finger family protein</fullName>
    </submittedName>
</protein>
<evidence type="ECO:0000313" key="13">
    <source>
        <dbReference type="Proteomes" id="UP000325081"/>
    </source>
</evidence>
<keyword evidence="4 9" id="KW-0863">Zinc-finger</keyword>
<comment type="subcellular location">
    <subcellularLocation>
        <location evidence="1">Nucleus</location>
    </subcellularLocation>
</comment>
<name>A0A5A7QB62_STRAF</name>
<evidence type="ECO:0000259" key="11">
    <source>
        <dbReference type="PROSITE" id="PS50119"/>
    </source>
</evidence>
<keyword evidence="7" id="KW-0804">Transcription</keyword>
<dbReference type="GO" id="GO:0006355">
    <property type="term" value="P:regulation of DNA-templated transcription"/>
    <property type="evidence" value="ECO:0007669"/>
    <property type="project" value="TreeGrafter"/>
</dbReference>
<dbReference type="PROSITE" id="PS50119">
    <property type="entry name" value="ZF_BBOX"/>
    <property type="match status" value="2"/>
</dbReference>
<evidence type="ECO:0000256" key="9">
    <source>
        <dbReference type="PROSITE-ProRule" id="PRU00024"/>
    </source>
</evidence>
<evidence type="ECO:0000256" key="2">
    <source>
        <dbReference type="ARBA" id="ARBA00022723"/>
    </source>
</evidence>
<evidence type="ECO:0000256" key="10">
    <source>
        <dbReference type="SAM" id="MobiDB-lite"/>
    </source>
</evidence>
<evidence type="ECO:0000256" key="8">
    <source>
        <dbReference type="ARBA" id="ARBA00023242"/>
    </source>
</evidence>
<keyword evidence="2" id="KW-0479">Metal-binding</keyword>
<proteinExistence type="predicted"/>
<dbReference type="InterPro" id="IPR051979">
    <property type="entry name" value="B-box_zinc_finger"/>
</dbReference>
<feature type="compositionally biased region" description="Low complexity" evidence="10">
    <location>
        <begin position="110"/>
        <end position="127"/>
    </location>
</feature>
<dbReference type="GO" id="GO:0008270">
    <property type="term" value="F:zinc ion binding"/>
    <property type="evidence" value="ECO:0007669"/>
    <property type="project" value="UniProtKB-KW"/>
</dbReference>
<keyword evidence="13" id="KW-1185">Reference proteome</keyword>
<comment type="caution">
    <text evidence="12">The sequence shown here is derived from an EMBL/GenBank/DDBJ whole genome shotgun (WGS) entry which is preliminary data.</text>
</comment>
<evidence type="ECO:0000256" key="7">
    <source>
        <dbReference type="ARBA" id="ARBA00023163"/>
    </source>
</evidence>
<dbReference type="Pfam" id="PF00643">
    <property type="entry name" value="zf-B_box"/>
    <property type="match status" value="1"/>
</dbReference>
<dbReference type="GO" id="GO:0009640">
    <property type="term" value="P:photomorphogenesis"/>
    <property type="evidence" value="ECO:0007669"/>
    <property type="project" value="TreeGrafter"/>
</dbReference>
<dbReference type="Gene3D" id="3.30.160.60">
    <property type="entry name" value="Classic Zinc Finger"/>
    <property type="match status" value="1"/>
</dbReference>